<keyword evidence="1" id="KW-0812">Transmembrane</keyword>
<protein>
    <submittedName>
        <fullName evidence="2">Uncharacterized protein</fullName>
    </submittedName>
</protein>
<proteinExistence type="predicted"/>
<sequence>MELNNSVQTNKKSILLMVVVAALLVAVVFFAVQSFVKVQEVREAQKELARQKTNVKVVNFLSLFIQKVLKTDKEISFEDRLKLENAIRDINDPEILAKWEQFTGGTNEAEIQAGVKNLLEILVRKMY</sequence>
<keyword evidence="1" id="KW-1133">Transmembrane helix</keyword>
<feature type="transmembrane region" description="Helical" evidence="1">
    <location>
        <begin position="14"/>
        <end position="36"/>
    </location>
</feature>
<evidence type="ECO:0000256" key="1">
    <source>
        <dbReference type="SAM" id="Phobius"/>
    </source>
</evidence>
<evidence type="ECO:0000313" key="2">
    <source>
        <dbReference type="EMBL" id="OGZ66714.1"/>
    </source>
</evidence>
<reference evidence="2 3" key="1">
    <citation type="journal article" date="2016" name="Nat. Commun.">
        <title>Thousands of microbial genomes shed light on interconnected biogeochemical processes in an aquifer system.</title>
        <authorList>
            <person name="Anantharaman K."/>
            <person name="Brown C.T."/>
            <person name="Hug L.A."/>
            <person name="Sharon I."/>
            <person name="Castelle C.J."/>
            <person name="Probst A.J."/>
            <person name="Thomas B.C."/>
            <person name="Singh A."/>
            <person name="Wilkins M.J."/>
            <person name="Karaoz U."/>
            <person name="Brodie E.L."/>
            <person name="Williams K.H."/>
            <person name="Hubbard S.S."/>
            <person name="Banfield J.F."/>
        </authorList>
    </citation>
    <scope>NUCLEOTIDE SEQUENCE [LARGE SCALE GENOMIC DNA]</scope>
</reference>
<name>A0A1G2HVY7_9BACT</name>
<dbReference type="Proteomes" id="UP000178774">
    <property type="component" value="Unassembled WGS sequence"/>
</dbReference>
<keyword evidence="1" id="KW-0472">Membrane</keyword>
<accession>A0A1G2HVY7</accession>
<organism evidence="2 3">
    <name type="scientific">Candidatus Staskawiczbacteria bacterium RIFCSPHIGHO2_01_FULL_41_41</name>
    <dbReference type="NCBI Taxonomy" id="1802203"/>
    <lineage>
        <taxon>Bacteria</taxon>
        <taxon>Candidatus Staskawicziibacteriota</taxon>
    </lineage>
</organism>
<gene>
    <name evidence="2" type="ORF">A2822_00775</name>
</gene>
<dbReference type="EMBL" id="MHOP01000002">
    <property type="protein sequence ID" value="OGZ66714.1"/>
    <property type="molecule type" value="Genomic_DNA"/>
</dbReference>
<dbReference type="AlphaFoldDB" id="A0A1G2HVY7"/>
<evidence type="ECO:0000313" key="3">
    <source>
        <dbReference type="Proteomes" id="UP000178774"/>
    </source>
</evidence>
<comment type="caution">
    <text evidence="2">The sequence shown here is derived from an EMBL/GenBank/DDBJ whole genome shotgun (WGS) entry which is preliminary data.</text>
</comment>